<dbReference type="InterPro" id="IPR003561">
    <property type="entry name" value="Mutator_MutT"/>
</dbReference>
<evidence type="ECO:0000256" key="3">
    <source>
        <dbReference type="ARBA" id="ARBA00022457"/>
    </source>
</evidence>
<dbReference type="PROSITE" id="PS00893">
    <property type="entry name" value="NUDIX_BOX"/>
    <property type="match status" value="1"/>
</dbReference>
<dbReference type="InterPro" id="IPR015797">
    <property type="entry name" value="NUDIX_hydrolase-like_dom_sf"/>
</dbReference>
<evidence type="ECO:0000256" key="6">
    <source>
        <dbReference type="ARBA" id="ARBA00022763"/>
    </source>
</evidence>
<evidence type="ECO:0000256" key="2">
    <source>
        <dbReference type="ARBA" id="ARBA00005582"/>
    </source>
</evidence>
<dbReference type="InterPro" id="IPR029119">
    <property type="entry name" value="MutY_C"/>
</dbReference>
<dbReference type="GO" id="GO:0035539">
    <property type="term" value="F:8-oxo-7,8-dihydrodeoxyguanosine triphosphate pyrophosphatase activity"/>
    <property type="evidence" value="ECO:0007669"/>
    <property type="project" value="UniProtKB-EC"/>
</dbReference>
<feature type="domain" description="Nudix hydrolase" evidence="12">
    <location>
        <begin position="1"/>
        <end position="126"/>
    </location>
</feature>
<organism evidence="13 14">
    <name type="scientific">Paenibacillus septentrionalis</name>
    <dbReference type="NCBI Taxonomy" id="429342"/>
    <lineage>
        <taxon>Bacteria</taxon>
        <taxon>Bacillati</taxon>
        <taxon>Bacillota</taxon>
        <taxon>Bacilli</taxon>
        <taxon>Bacillales</taxon>
        <taxon>Paenibacillaceae</taxon>
        <taxon>Paenibacillus</taxon>
    </lineage>
</organism>
<dbReference type="NCBIfam" id="TIGR00586">
    <property type="entry name" value="mutt"/>
    <property type="match status" value="1"/>
</dbReference>
<keyword evidence="5" id="KW-0479">Metal-binding</keyword>
<keyword evidence="3" id="KW-0515">Mutator protein</keyword>
<evidence type="ECO:0000256" key="4">
    <source>
        <dbReference type="ARBA" id="ARBA00022705"/>
    </source>
</evidence>
<comment type="similarity">
    <text evidence="2">Belongs to the Nudix hydrolase family.</text>
</comment>
<dbReference type="InterPro" id="IPR020084">
    <property type="entry name" value="NUDIX_hydrolase_CS"/>
</dbReference>
<dbReference type="PANTHER" id="PTHR47707:SF1">
    <property type="entry name" value="NUDIX HYDROLASE FAMILY PROTEIN"/>
    <property type="match status" value="1"/>
</dbReference>
<comment type="caution">
    <text evidence="13">The sequence shown here is derived from an EMBL/GenBank/DDBJ whole genome shotgun (WGS) entry which is preliminary data.</text>
</comment>
<dbReference type="Pfam" id="PF14815">
    <property type="entry name" value="NUDIX_4"/>
    <property type="match status" value="1"/>
</dbReference>
<evidence type="ECO:0000256" key="7">
    <source>
        <dbReference type="ARBA" id="ARBA00022801"/>
    </source>
</evidence>
<name>A0ABW1V911_9BACL</name>
<proteinExistence type="inferred from homology"/>
<dbReference type="RefSeq" id="WP_379237007.1">
    <property type="nucleotide sequence ID" value="NZ_JBHSTE010000006.1"/>
</dbReference>
<dbReference type="InterPro" id="IPR020476">
    <property type="entry name" value="Nudix_hydrolase"/>
</dbReference>
<keyword evidence="8" id="KW-0460">Magnesium</keyword>
<evidence type="ECO:0000256" key="5">
    <source>
        <dbReference type="ARBA" id="ARBA00022723"/>
    </source>
</evidence>
<evidence type="ECO:0000313" key="13">
    <source>
        <dbReference type="EMBL" id="MFC6334458.1"/>
    </source>
</evidence>
<protein>
    <recommendedName>
        <fullName evidence="11">8-oxo-dGTP diphosphatase</fullName>
        <ecNumber evidence="11">3.6.1.55</ecNumber>
    </recommendedName>
</protein>
<reference evidence="14" key="1">
    <citation type="journal article" date="2019" name="Int. J. Syst. Evol. Microbiol.">
        <title>The Global Catalogue of Microorganisms (GCM) 10K type strain sequencing project: providing services to taxonomists for standard genome sequencing and annotation.</title>
        <authorList>
            <consortium name="The Broad Institute Genomics Platform"/>
            <consortium name="The Broad Institute Genome Sequencing Center for Infectious Disease"/>
            <person name="Wu L."/>
            <person name="Ma J."/>
        </authorList>
    </citation>
    <scope>NUCLEOTIDE SEQUENCE [LARGE SCALE GENOMIC DNA]</scope>
    <source>
        <strain evidence="14">PCU 280</strain>
    </source>
</reference>
<evidence type="ECO:0000256" key="1">
    <source>
        <dbReference type="ARBA" id="ARBA00001946"/>
    </source>
</evidence>
<dbReference type="InterPro" id="IPR000086">
    <property type="entry name" value="NUDIX_hydrolase_dom"/>
</dbReference>
<evidence type="ECO:0000256" key="8">
    <source>
        <dbReference type="ARBA" id="ARBA00022842"/>
    </source>
</evidence>
<dbReference type="Gene3D" id="3.90.79.10">
    <property type="entry name" value="Nucleoside Triphosphate Pyrophosphohydrolase"/>
    <property type="match status" value="1"/>
</dbReference>
<sequence length="130" mass="14858">MIDVAAAIIENHNGQLLIARRKSGKSQAGLWEFPGGKLEQGETIEACLRRELLEEMNINIEPYEAFGVHSHHYETAHIRLYAYKAKFVSGHIKLSDHDQYAWSTAEELDKYEFAPADLPFVNKLMSQLKQ</sequence>
<evidence type="ECO:0000256" key="10">
    <source>
        <dbReference type="ARBA" id="ARBA00035861"/>
    </source>
</evidence>
<evidence type="ECO:0000313" key="14">
    <source>
        <dbReference type="Proteomes" id="UP001596233"/>
    </source>
</evidence>
<dbReference type="CDD" id="cd03425">
    <property type="entry name" value="NUDIX_MutT_NudA_like"/>
    <property type="match status" value="1"/>
</dbReference>
<dbReference type="PRINTS" id="PR00502">
    <property type="entry name" value="NUDIXFAMILY"/>
</dbReference>
<dbReference type="Proteomes" id="UP001596233">
    <property type="component" value="Unassembled WGS sequence"/>
</dbReference>
<dbReference type="InterPro" id="IPR047127">
    <property type="entry name" value="MutT-like"/>
</dbReference>
<keyword evidence="14" id="KW-1185">Reference proteome</keyword>
<dbReference type="PROSITE" id="PS51462">
    <property type="entry name" value="NUDIX"/>
    <property type="match status" value="1"/>
</dbReference>
<gene>
    <name evidence="13" type="primary">mutT</name>
    <name evidence="13" type="ORF">ACFP56_17660</name>
</gene>
<evidence type="ECO:0000256" key="11">
    <source>
        <dbReference type="ARBA" id="ARBA00038905"/>
    </source>
</evidence>
<evidence type="ECO:0000256" key="9">
    <source>
        <dbReference type="ARBA" id="ARBA00023204"/>
    </source>
</evidence>
<keyword evidence="7 13" id="KW-0378">Hydrolase</keyword>
<evidence type="ECO:0000259" key="12">
    <source>
        <dbReference type="PROSITE" id="PS51462"/>
    </source>
</evidence>
<dbReference type="PANTHER" id="PTHR47707">
    <property type="entry name" value="8-OXO-DGTP DIPHOSPHATASE"/>
    <property type="match status" value="1"/>
</dbReference>
<dbReference type="EMBL" id="JBHSTE010000006">
    <property type="protein sequence ID" value="MFC6334458.1"/>
    <property type="molecule type" value="Genomic_DNA"/>
</dbReference>
<keyword evidence="9" id="KW-0234">DNA repair</keyword>
<comment type="cofactor">
    <cofactor evidence="1">
        <name>Mg(2+)</name>
        <dbReference type="ChEBI" id="CHEBI:18420"/>
    </cofactor>
</comment>
<keyword evidence="4" id="KW-0235">DNA replication</keyword>
<dbReference type="SUPFAM" id="SSF55811">
    <property type="entry name" value="Nudix"/>
    <property type="match status" value="1"/>
</dbReference>
<keyword evidence="6" id="KW-0227">DNA damage</keyword>
<dbReference type="EC" id="3.6.1.55" evidence="11"/>
<comment type="catalytic activity">
    <reaction evidence="10">
        <text>8-oxo-dGTP + H2O = 8-oxo-dGMP + diphosphate + H(+)</text>
        <dbReference type="Rhea" id="RHEA:31575"/>
        <dbReference type="ChEBI" id="CHEBI:15377"/>
        <dbReference type="ChEBI" id="CHEBI:15378"/>
        <dbReference type="ChEBI" id="CHEBI:33019"/>
        <dbReference type="ChEBI" id="CHEBI:63224"/>
        <dbReference type="ChEBI" id="CHEBI:77896"/>
        <dbReference type="EC" id="3.6.1.55"/>
    </reaction>
</comment>
<accession>A0ABW1V911</accession>